<feature type="compositionally biased region" description="Basic and acidic residues" evidence="7">
    <location>
        <begin position="1468"/>
        <end position="1483"/>
    </location>
</feature>
<dbReference type="Gene3D" id="2.60.120.1000">
    <property type="match status" value="1"/>
</dbReference>
<evidence type="ECO:0000256" key="6">
    <source>
        <dbReference type="ARBA" id="ARBA00023119"/>
    </source>
</evidence>
<feature type="region of interest" description="Disordered" evidence="7">
    <location>
        <begin position="380"/>
        <end position="407"/>
    </location>
</feature>
<dbReference type="GO" id="GO:0005615">
    <property type="term" value="C:extracellular space"/>
    <property type="evidence" value="ECO:0007669"/>
    <property type="project" value="TreeGrafter"/>
</dbReference>
<dbReference type="GO" id="GO:0030198">
    <property type="term" value="P:extracellular matrix organization"/>
    <property type="evidence" value="ECO:0007669"/>
    <property type="project" value="TreeGrafter"/>
</dbReference>
<dbReference type="Pfam" id="PF02210">
    <property type="entry name" value="Laminin_G_2"/>
    <property type="match status" value="1"/>
</dbReference>
<organism evidence="9 10">
    <name type="scientific">Takifugu flavidus</name>
    <name type="common">sansaifugu</name>
    <dbReference type="NCBI Taxonomy" id="433684"/>
    <lineage>
        <taxon>Eukaryota</taxon>
        <taxon>Metazoa</taxon>
        <taxon>Chordata</taxon>
        <taxon>Craniata</taxon>
        <taxon>Vertebrata</taxon>
        <taxon>Euteleostomi</taxon>
        <taxon>Actinopterygii</taxon>
        <taxon>Neopterygii</taxon>
        <taxon>Teleostei</taxon>
        <taxon>Neoteleostei</taxon>
        <taxon>Acanthomorphata</taxon>
        <taxon>Eupercaria</taxon>
        <taxon>Tetraodontiformes</taxon>
        <taxon>Tetradontoidea</taxon>
        <taxon>Tetraodontidae</taxon>
        <taxon>Takifugu</taxon>
    </lineage>
</organism>
<keyword evidence="10" id="KW-1185">Reference proteome</keyword>
<dbReference type="GO" id="GO:0005581">
    <property type="term" value="C:collagen trimer"/>
    <property type="evidence" value="ECO:0007669"/>
    <property type="project" value="UniProtKB-KW"/>
</dbReference>
<dbReference type="GO" id="GO:0031012">
    <property type="term" value="C:extracellular matrix"/>
    <property type="evidence" value="ECO:0007669"/>
    <property type="project" value="TreeGrafter"/>
</dbReference>
<dbReference type="Proteomes" id="UP000324091">
    <property type="component" value="Chromosome 17"/>
</dbReference>
<comment type="caution">
    <text evidence="9">The sequence shown here is derived from an EMBL/GenBank/DDBJ whole genome shotgun (WGS) entry which is preliminary data.</text>
</comment>
<dbReference type="SUPFAM" id="SSF49899">
    <property type="entry name" value="Concanavalin A-like lectins/glucanases"/>
    <property type="match status" value="1"/>
</dbReference>
<keyword evidence="3" id="KW-0272">Extracellular matrix</keyword>
<accession>A0A5C6NWA2</accession>
<comment type="subcellular location">
    <subcellularLocation>
        <location evidence="1">Secreted</location>
        <location evidence="1">Extracellular space</location>
        <location evidence="1">Extracellular matrix</location>
    </subcellularLocation>
</comment>
<dbReference type="Gene3D" id="2.60.120.200">
    <property type="match status" value="1"/>
</dbReference>
<dbReference type="GO" id="GO:0030020">
    <property type="term" value="F:extracellular matrix structural constituent conferring tensile strength"/>
    <property type="evidence" value="ECO:0007669"/>
    <property type="project" value="TreeGrafter"/>
</dbReference>
<keyword evidence="4" id="KW-0732">Signal</keyword>
<feature type="region of interest" description="Disordered" evidence="7">
    <location>
        <begin position="1930"/>
        <end position="2033"/>
    </location>
</feature>
<dbReference type="SMART" id="SM00038">
    <property type="entry name" value="COLFI"/>
    <property type="match status" value="1"/>
</dbReference>
<dbReference type="InterPro" id="IPR001791">
    <property type="entry name" value="Laminin_G"/>
</dbReference>
<keyword evidence="6 9" id="KW-0176">Collagen</keyword>
<protein>
    <submittedName>
        <fullName evidence="9">Collagen alpha-1(XI) chain</fullName>
    </submittedName>
</protein>
<feature type="region of interest" description="Disordered" evidence="7">
    <location>
        <begin position="1468"/>
        <end position="1591"/>
    </location>
</feature>
<evidence type="ECO:0000256" key="7">
    <source>
        <dbReference type="SAM" id="MobiDB-lite"/>
    </source>
</evidence>
<feature type="region of interest" description="Disordered" evidence="7">
    <location>
        <begin position="1818"/>
        <end position="1887"/>
    </location>
</feature>
<feature type="compositionally biased region" description="Pro residues" evidence="7">
    <location>
        <begin position="1866"/>
        <end position="1877"/>
    </location>
</feature>
<evidence type="ECO:0000259" key="8">
    <source>
        <dbReference type="PROSITE" id="PS51461"/>
    </source>
</evidence>
<feature type="compositionally biased region" description="Gly residues" evidence="7">
    <location>
        <begin position="1954"/>
        <end position="1963"/>
    </location>
</feature>
<evidence type="ECO:0000256" key="4">
    <source>
        <dbReference type="ARBA" id="ARBA00022729"/>
    </source>
</evidence>
<evidence type="ECO:0000256" key="5">
    <source>
        <dbReference type="ARBA" id="ARBA00022737"/>
    </source>
</evidence>
<sequence length="2251" mass="241958">MMVYRDLSVKGAKPLSGCRGLNAQTGSPYPHTALVHTKAHELACVFRHHPLPTPTYPALPLNLALRCLVGCGTKLSCVSAEPVDVLKVLEFQNYPEGVKKTSGFCANRRASKPDSAYRVTKQFQISAPTTQLYPGGVFPEDFSILTTLRAKPGLQAFLMSIYNEQGVQQLGVEVGRSPVFLYEDQNGKPAPEDYPLFKTFNLADGKWHRVAISVEKNTVTIVLDCKRKLTKPLPRSDRASIDTNGITVFGTRFLDTDVFQVSVVDSTNTFSLPHFLISSPLHTLSPGFYLSSFSTLPTLRPPCPVKDTRLSIHAWAGDIQQLLIVDDPKAAYDYCEHYMPDCDTPHSDSLQAQEPEEENPTANLDYSQYYDYSEGATDTISTDEYTAPQRKKRSVSIKKKKSRKSLSKIKAKPSNVLALKKTPAKKFVSKKKRPMPGYQATAPARPRGDFRLQLQRASQFRSAHDAEITDLQPFLPPSTVVDLNTLNTTCPVHHILTLVLITGSKNCLHRNGDLNCGSQPAWNLGFQETITSTGSNILLTLITHPYSPLLRLGNARKALEEEDVGAFVTEAAPFASEPTVVPETVDKLDTSTDANDFKEYDLKDYDLGEVDGRLYDYGAYDEYGTATPELTATDDEVGPGVAAETDISENTIAGVGGAFGQKGEKGEPAVIEPGMLIEGPPGPPGPFVSTLVFPDPQDYKDPQALLEIPVKGDGQPSPTKTMIQPGFLNFQGPPGRAGLPGADGVPGPPGTMLMLPFRFGGDGEKGPVVSAQEAQAQAILSQARLAMRGPSGPMGLTGRSGPVGMPGPAGLKGESGDPGPQGPRGVQGPLGPPGKSGKRGRPGADGARGMPGEPGSKVLYVTAVSRATEASTDSRDCLVKRATGGSLGQSDPQVLLEKMDKGVKMGRSGQEDYLARVVREGYWDLVAHQDHPERLVLLESMVLKVLKETWAHKENQAPLGSRASLELRVFLVLKAPLDHLEKKVLKAGLGWLDYPEQMGPRPYLEGRKVQKWAALLPSGHKFTGLNFIVQFGIQGHPGKEGPAGEKGAQVSQLYQAITMFGILDIRGPSGPQGPIGYPGPRGVKGADGVRGLKGSKGEKVGTSYDSLFSEIINYRVRMVSQVSRETWDSRETGGSLECLGHVGKMVLRVQKVDLVPMESLVPSVLLVKKVNWASQVCQVIQEDKDQRAHVASLGSLEPTGRKEPGALQEKLVPEDRGVQRVLVGVVEPGVQQESQDQRAHQAAMVLQAHLEREGLKGLRGQWDSLDQRVRLDLLGRTDCLDTLDKEEKRVSKEKLVRQALEVLLVHRARLERLVLLAKEAILDLLALPESRVFQVPQERREQRETLDHKDPPAKMAHLDFEVSLEKEVCLVLRFDVGGSSRSEGRRRTPRSTGPYCKVLLVREVLPVQVVLLVCLVDLDLRVLQGLPERRVHLVRKGPKVLLVVMVSRVLLVCLVLLVLKAHQERMGEVGEHGQKGSKGDKGEQGPPGPGGLQGPIGAPGPAGGDGEPGPRGQQGMFGQKGDEGARGFPGPPGPIGLQGLPGPPGEKGENGDVGPMGPPGPPGPRGPQGPSGADGPQGPPGGVGPMGSVGEKVRGHRMQHYSGHNYFSKHPRANKVRLETRELLENPELGDLKGREERKASLAHLEPLDPLVPKDPLEMTVQRATLVQLDSLETPALLESQVLLAQMESQERRERMVKLVSLLPSCYQRLYWHSLVPSWCCFFSGTSRSIRGGWTTWATRKESKSPSVFFGGCSGPLGAAGAEGRQGEKGAKVNVSTSPPFLSKIDIFVLDRNTFYRTQHLSQISPSVITVALRIDMQGESGTEGPPGKTGPVGPQGPAGKPGPEGLRGIPGPVGEQGLPGSPGQDGPPGPMGPPGLPGLRGDPGSKGEKVGGEFFLFLSRLLLLSSRHRFSIGIDVLAFIPQGHPGLIGLIGPPGEQGEKGDRGLPGPQGTPGNKGDGGVSGAAGPLGPPGPPGLPGPQGPKGAKGSTGPAGAKGDTGLIGPPGLPGPPGEVIQPLPMQSPKKTKRSSDVQSDAATMDYGEGMEDIFGALNNLKQDIERMKYPMGTQNNPARTCKDLQLCHPELPDGEYYIDPNQGCSGDSFKVYCNFTAGGETCIYPDKKLNGFSYVDADGGSINMVQMTFLKLLTASARQNFTYSCHQSVAWHDSTSDSYSKALRFLGSNDEEMSYDNNPYIKAISDGCATRKGYGKTVMEINTPKIDQVPIVDVMVTDFGDPNQKFGFEVGPVCFLG</sequence>
<feature type="compositionally biased region" description="Pro residues" evidence="7">
    <location>
        <begin position="1968"/>
        <end position="1980"/>
    </location>
</feature>
<dbReference type="Pfam" id="PF01410">
    <property type="entry name" value="COLFI"/>
    <property type="match status" value="2"/>
</dbReference>
<evidence type="ECO:0000256" key="2">
    <source>
        <dbReference type="ARBA" id="ARBA00022525"/>
    </source>
</evidence>
<dbReference type="PROSITE" id="PS51461">
    <property type="entry name" value="NC1_FIB"/>
    <property type="match status" value="1"/>
</dbReference>
<evidence type="ECO:0000313" key="10">
    <source>
        <dbReference type="Proteomes" id="UP000324091"/>
    </source>
</evidence>
<keyword evidence="2" id="KW-0964">Secreted</keyword>
<feature type="region of interest" description="Disordered" evidence="7">
    <location>
        <begin position="345"/>
        <end position="365"/>
    </location>
</feature>
<feature type="compositionally biased region" description="Basic residues" evidence="7">
    <location>
        <begin position="389"/>
        <end position="407"/>
    </location>
</feature>
<dbReference type="InterPro" id="IPR000885">
    <property type="entry name" value="Fib_collagen_C"/>
</dbReference>
<gene>
    <name evidence="9" type="ORF">D4764_17G0007790</name>
</gene>
<dbReference type="PANTHER" id="PTHR24023">
    <property type="entry name" value="COLLAGEN ALPHA"/>
    <property type="match status" value="1"/>
</dbReference>
<proteinExistence type="predicted"/>
<keyword evidence="5" id="KW-0677">Repeat</keyword>
<reference evidence="9 10" key="1">
    <citation type="submission" date="2019-04" db="EMBL/GenBank/DDBJ databases">
        <title>Chromosome genome assembly for Takifugu flavidus.</title>
        <authorList>
            <person name="Xiao S."/>
        </authorList>
    </citation>
    <scope>NUCLEOTIDE SEQUENCE [LARGE SCALE GENOMIC DNA]</scope>
    <source>
        <strain evidence="9">HTHZ2018</strain>
        <tissue evidence="9">Muscle</tissue>
    </source>
</reference>
<dbReference type="Pfam" id="PF01391">
    <property type="entry name" value="Collagen"/>
    <property type="match status" value="4"/>
</dbReference>
<evidence type="ECO:0000256" key="1">
    <source>
        <dbReference type="ARBA" id="ARBA00004498"/>
    </source>
</evidence>
<dbReference type="InterPro" id="IPR013320">
    <property type="entry name" value="ConA-like_dom_sf"/>
</dbReference>
<dbReference type="EMBL" id="RHFK02000009">
    <property type="protein sequence ID" value="TWW71296.1"/>
    <property type="molecule type" value="Genomic_DNA"/>
</dbReference>
<dbReference type="InterPro" id="IPR008160">
    <property type="entry name" value="Collagen"/>
</dbReference>
<feature type="compositionally biased region" description="Low complexity" evidence="7">
    <location>
        <begin position="823"/>
        <end position="835"/>
    </location>
</feature>
<dbReference type="InterPro" id="IPR050149">
    <property type="entry name" value="Collagen_superfamily"/>
</dbReference>
<feature type="compositionally biased region" description="Pro residues" evidence="7">
    <location>
        <begin position="1556"/>
        <end position="1567"/>
    </location>
</feature>
<feature type="domain" description="Fibrillar collagen NC1" evidence="8">
    <location>
        <begin position="2045"/>
        <end position="2250"/>
    </location>
</feature>
<dbReference type="SMART" id="SM00210">
    <property type="entry name" value="TSPN"/>
    <property type="match status" value="1"/>
</dbReference>
<dbReference type="FunFam" id="2.60.120.1000:FF:000007">
    <property type="entry name" value="Collagen type V alpha 3 chain"/>
    <property type="match status" value="1"/>
</dbReference>
<dbReference type="PANTHER" id="PTHR24023:SF1082">
    <property type="entry name" value="COLLAGEN TRIPLE HELIX REPEAT"/>
    <property type="match status" value="1"/>
</dbReference>
<dbReference type="InterPro" id="IPR048287">
    <property type="entry name" value="TSPN-like_N"/>
</dbReference>
<evidence type="ECO:0000313" key="9">
    <source>
        <dbReference type="EMBL" id="TWW71296.1"/>
    </source>
</evidence>
<feature type="compositionally biased region" description="Gly residues" evidence="7">
    <location>
        <begin position="1500"/>
        <end position="1509"/>
    </location>
</feature>
<evidence type="ECO:0000256" key="3">
    <source>
        <dbReference type="ARBA" id="ARBA00022530"/>
    </source>
</evidence>
<name>A0A5C6NWA2_9TELE</name>
<feature type="region of interest" description="Disordered" evidence="7">
    <location>
        <begin position="787"/>
        <end position="856"/>
    </location>
</feature>